<keyword evidence="2" id="KW-0812">Transmembrane</keyword>
<keyword evidence="4" id="KW-1185">Reference proteome</keyword>
<dbReference type="VEuPathDB" id="FungiDB:TREMEDRAFT_68945"/>
<feature type="region of interest" description="Disordered" evidence="1">
    <location>
        <begin position="497"/>
        <end position="522"/>
    </location>
</feature>
<protein>
    <submittedName>
        <fullName evidence="3">Uncharacterized protein</fullName>
    </submittedName>
</protein>
<reference evidence="3 4" key="1">
    <citation type="submission" date="2016-06" db="EMBL/GenBank/DDBJ databases">
        <title>Evolution of pathogenesis and genome organization in the Tremellales.</title>
        <authorList>
            <person name="Cuomo C."/>
            <person name="Litvintseva A."/>
            <person name="Heitman J."/>
            <person name="Chen Y."/>
            <person name="Sun S."/>
            <person name="Springer D."/>
            <person name="Dromer F."/>
            <person name="Young S."/>
            <person name="Zeng Q."/>
            <person name="Chapman S."/>
            <person name="Gujja S."/>
            <person name="Saif S."/>
            <person name="Birren B."/>
        </authorList>
    </citation>
    <scope>NUCLEOTIDE SEQUENCE [LARGE SCALE GENOMIC DNA]</scope>
    <source>
        <strain evidence="3 4">ATCC 28783</strain>
    </source>
</reference>
<feature type="compositionally biased region" description="Acidic residues" evidence="1">
    <location>
        <begin position="624"/>
        <end position="634"/>
    </location>
</feature>
<sequence length="719" mass="77883">MSKRRLRVVIGNDRMDEDSEARYQGEAESGPSRITIDDLERHVAPSSPTSSKSSSFNLPSPPIKQMKKGRRRGRLRDGKIGLSFLSFLPMSSALPPPTQIRHEESSSTSLPTTGLILLQNHVTSSTTPMNLPTTTSMVDETSLPYLLTQIEDGSWIKVEHGWKMYGRFPGVQQNEDLANNGDISTAAEVTKTTTSGMTTATFVIEQALPSGWGVSSNRSSFYKVPLIVVSSVILAVAITVAIIFITWSRRKAHRKRKRRAERLRRKTLVAAGINPDDTTANVAETALRDKLAELENHHRTRQKRQGGSYLVRTKIRGWRAGLRKRKGKQTFEGMEVVEEDKPVEGVNEVVVQDLDQTSNVPSAEEPQLNDSTSPSPHLSGGVEPENVPEDHPIEPDHPFFLPAYRPASVQSGPPPHSSSNQQTATDVVSGAVMDKTSVPGYYPAPTTAESEMALAVVSTADGKRHLPLPNLDVEEGNRTVVHIATDDKAELERLRLGGSAPPLRDSNSETEGAGPSAPGLDVDEEGFERVDREGNMEMGHGDNLGTIVEDEARRRILSGEEEYEGVPPPPLRITSKVLETSNVGLESHEHLLPSAPPVIASLVIASAPPLLEVEEGVVPSAPPMEEDDTEEGEEAQQAAASQNGLGHQQGREEVSQVVSESNRHSSESTGSITSSTGGDQVGAGGDVSGDTLRMEDRGRNVDRGVNGKTDGVYLPKYEP</sequence>
<dbReference type="EMBL" id="SDIL01000009">
    <property type="protein sequence ID" value="RXK41393.1"/>
    <property type="molecule type" value="Genomic_DNA"/>
</dbReference>
<feature type="region of interest" description="Disordered" evidence="1">
    <location>
        <begin position="1"/>
        <end position="74"/>
    </location>
</feature>
<name>A0A4Q1BTI8_TREME</name>
<dbReference type="Proteomes" id="UP000289152">
    <property type="component" value="Unassembled WGS sequence"/>
</dbReference>
<gene>
    <name evidence="3" type="ORF">M231_01298</name>
</gene>
<feature type="region of interest" description="Disordered" evidence="1">
    <location>
        <begin position="405"/>
        <end position="424"/>
    </location>
</feature>
<feature type="compositionally biased region" description="Basic and acidic residues" evidence="1">
    <location>
        <begin position="692"/>
        <end position="702"/>
    </location>
</feature>
<dbReference type="InParanoid" id="A0A4Q1BTI8"/>
<feature type="compositionally biased region" description="Basic residues" evidence="1">
    <location>
        <begin position="65"/>
        <end position="74"/>
    </location>
</feature>
<feature type="compositionally biased region" description="Low complexity" evidence="1">
    <location>
        <begin position="667"/>
        <end position="678"/>
    </location>
</feature>
<feature type="region of interest" description="Disordered" evidence="1">
    <location>
        <begin position="354"/>
        <end position="394"/>
    </location>
</feature>
<keyword evidence="2" id="KW-1133">Transmembrane helix</keyword>
<evidence type="ECO:0000313" key="3">
    <source>
        <dbReference type="EMBL" id="RXK41393.1"/>
    </source>
</evidence>
<evidence type="ECO:0000256" key="2">
    <source>
        <dbReference type="SAM" id="Phobius"/>
    </source>
</evidence>
<keyword evidence="2" id="KW-0472">Membrane</keyword>
<feature type="region of interest" description="Disordered" evidence="1">
    <location>
        <begin position="619"/>
        <end position="719"/>
    </location>
</feature>
<feature type="compositionally biased region" description="Low complexity" evidence="1">
    <location>
        <begin position="45"/>
        <end position="58"/>
    </location>
</feature>
<feature type="transmembrane region" description="Helical" evidence="2">
    <location>
        <begin position="224"/>
        <end position="247"/>
    </location>
</feature>
<dbReference type="OrthoDB" id="2575575at2759"/>
<evidence type="ECO:0000256" key="1">
    <source>
        <dbReference type="SAM" id="MobiDB-lite"/>
    </source>
</evidence>
<comment type="caution">
    <text evidence="3">The sequence shown here is derived from an EMBL/GenBank/DDBJ whole genome shotgun (WGS) entry which is preliminary data.</text>
</comment>
<accession>A0A4Q1BTI8</accession>
<proteinExistence type="predicted"/>
<dbReference type="AlphaFoldDB" id="A0A4Q1BTI8"/>
<organism evidence="3 4">
    <name type="scientific">Tremella mesenterica</name>
    <name type="common">Jelly fungus</name>
    <dbReference type="NCBI Taxonomy" id="5217"/>
    <lineage>
        <taxon>Eukaryota</taxon>
        <taxon>Fungi</taxon>
        <taxon>Dikarya</taxon>
        <taxon>Basidiomycota</taxon>
        <taxon>Agaricomycotina</taxon>
        <taxon>Tremellomycetes</taxon>
        <taxon>Tremellales</taxon>
        <taxon>Tremellaceae</taxon>
        <taxon>Tremella</taxon>
    </lineage>
</organism>
<evidence type="ECO:0000313" key="4">
    <source>
        <dbReference type="Proteomes" id="UP000289152"/>
    </source>
</evidence>